<dbReference type="Proteomes" id="UP000501122">
    <property type="component" value="Chromosome"/>
</dbReference>
<dbReference type="Gene3D" id="1.10.1900.10">
    <property type="entry name" value="c-terminal domain of poly(a) binding protein"/>
    <property type="match status" value="1"/>
</dbReference>
<dbReference type="SUPFAM" id="SSF158560">
    <property type="entry name" value="BH3980-like"/>
    <property type="match status" value="1"/>
</dbReference>
<dbReference type="RefSeq" id="WP_164952799.1">
    <property type="nucleotide sequence ID" value="NZ_CP047363.1"/>
</dbReference>
<keyword evidence="1" id="KW-1133">Transmembrane helix</keyword>
<proteinExistence type="predicted"/>
<reference evidence="2" key="1">
    <citation type="journal article" date="2019" name="J. Antimicrob. Chemother.">
        <title>Macrococcus canis contains recombinogenic methicillin resistance elements and the mecB plasmid found in Staphylococcus aureus.</title>
        <authorList>
            <person name="Chanchaithong P."/>
            <person name="Perreten V."/>
            <person name="Schwendener S."/>
        </authorList>
    </citation>
    <scope>NUCLEOTIDE SEQUENCE</scope>
    <source>
        <strain evidence="2">Epi0076A</strain>
    </source>
</reference>
<accession>A0A509GMM6</accession>
<feature type="transmembrane region" description="Helical" evidence="1">
    <location>
        <begin position="87"/>
        <end position="108"/>
    </location>
</feature>
<organism evidence="2">
    <name type="scientific">Macrococcoides canis</name>
    <dbReference type="NCBI Taxonomy" id="1855823"/>
    <lineage>
        <taxon>Bacteria</taxon>
        <taxon>Bacillati</taxon>
        <taxon>Bacillota</taxon>
        <taxon>Bacilli</taxon>
        <taxon>Bacillales</taxon>
        <taxon>Staphylococcaceae</taxon>
        <taxon>Macrococcoides</taxon>
    </lineage>
</organism>
<evidence type="ECO:0000313" key="3">
    <source>
        <dbReference type="EMBL" id="QIH77121.1"/>
    </source>
</evidence>
<feature type="transmembrane region" description="Helical" evidence="1">
    <location>
        <begin position="190"/>
        <end position="210"/>
    </location>
</feature>
<protein>
    <submittedName>
        <fullName evidence="3">DUF1129 family protein</fullName>
    </submittedName>
</protein>
<evidence type="ECO:0000313" key="2">
    <source>
        <dbReference type="EMBL" id="QAX90271.1"/>
    </source>
</evidence>
<sequence>MNNLDYMQKIKYLNSNNKSAFMEVANYVRNSYTKSENDAHIILSDMLDHLIEAQDNGALTEDFFGNDYRLFAQEITEELPKSSPNKLLYHILFIALLNIGTITSVYGISDFVKLLITGTTFKVPIVSLIISILTFISAVTLMTFFMITSAKNNKVNSLKTKVTIYIITFIMIAVPIFFFIFFPIGSSVGFSYYYTIPTGIILLILSIHYYKKISG</sequence>
<evidence type="ECO:0000256" key="1">
    <source>
        <dbReference type="SAM" id="Phobius"/>
    </source>
</evidence>
<keyword evidence="1" id="KW-0472">Membrane</keyword>
<feature type="transmembrane region" description="Helical" evidence="1">
    <location>
        <begin position="128"/>
        <end position="150"/>
    </location>
</feature>
<dbReference type="Pfam" id="PF06570">
    <property type="entry name" value="DUF1129"/>
    <property type="match status" value="1"/>
</dbReference>
<dbReference type="InterPro" id="IPR009214">
    <property type="entry name" value="DUF1129"/>
</dbReference>
<feature type="transmembrane region" description="Helical" evidence="1">
    <location>
        <begin position="162"/>
        <end position="184"/>
    </location>
</feature>
<reference evidence="3" key="2">
    <citation type="journal article" date="2020" name="Antimicrob. Agents Chemother.">
        <title>The novel macrolide resistance genes mef(D), msr(F) and msr(H) are present on resistance islands in Macrococcus canis, Macrococcus caseolyticus and Staphylococcus aureus.</title>
        <authorList>
            <person name="Schwendener S."/>
            <person name="Dona V."/>
            <person name="Perreten V."/>
        </authorList>
    </citation>
    <scope>NUCLEOTIDE SEQUENCE</scope>
    <source>
        <strain evidence="3">Epi0076A</strain>
    </source>
</reference>
<dbReference type="AlphaFoldDB" id="A0A509GMM6"/>
<dbReference type="EMBL" id="CP047363">
    <property type="protein sequence ID" value="QIH77121.1"/>
    <property type="molecule type" value="Genomic_DNA"/>
</dbReference>
<gene>
    <name evidence="3" type="ORF">GTN30_00370</name>
</gene>
<name>A0A509GMM6_9STAP</name>
<keyword evidence="1" id="KW-0812">Transmembrane</keyword>
<dbReference type="EMBL" id="MF477835">
    <property type="protein sequence ID" value="QAX90271.1"/>
    <property type="molecule type" value="Genomic_DNA"/>
</dbReference>